<feature type="domain" description="Glycosyltransferase subfamily 4-like N-terminal" evidence="1">
    <location>
        <begin position="80"/>
        <end position="176"/>
    </location>
</feature>
<evidence type="ECO:0000259" key="1">
    <source>
        <dbReference type="Pfam" id="PF13439"/>
    </source>
</evidence>
<dbReference type="EMBL" id="AJWZ01003603">
    <property type="protein sequence ID" value="EKC67777.1"/>
    <property type="molecule type" value="Genomic_DNA"/>
</dbReference>
<name>K1T449_9ZZZZ</name>
<dbReference type="SUPFAM" id="SSF53756">
    <property type="entry name" value="UDP-Glycosyltransferase/glycogen phosphorylase"/>
    <property type="match status" value="1"/>
</dbReference>
<evidence type="ECO:0000313" key="2">
    <source>
        <dbReference type="EMBL" id="EKC67777.1"/>
    </source>
</evidence>
<gene>
    <name evidence="2" type="ORF">OBE_05280</name>
</gene>
<sequence length="177" mass="20157">IGTRDHEFSEELLEKVSFIHIDSNMLPYISPEEYAAYHDEFVRSGRTHEWTDVWKQRYTFSGKYGANLMEEVARYAMVAAQVAKDLEGQFDVIHAHDWLTYFAGIAAKRVSGKPLVVHMHATEFDRSGENINRRVYAIEKAGMQAADRVIAVSELTRRIVIGKYGIPAEKVVTVHNA</sequence>
<feature type="non-terminal residue" evidence="2">
    <location>
        <position position="177"/>
    </location>
</feature>
<dbReference type="Gene3D" id="3.40.50.2000">
    <property type="entry name" value="Glycogen Phosphorylase B"/>
    <property type="match status" value="1"/>
</dbReference>
<proteinExistence type="predicted"/>
<comment type="caution">
    <text evidence="2">The sequence shown here is derived from an EMBL/GenBank/DDBJ whole genome shotgun (WGS) entry which is preliminary data.</text>
</comment>
<reference evidence="2" key="1">
    <citation type="journal article" date="2013" name="Environ. Microbiol.">
        <title>Microbiota from the distal guts of lean and obese adolescents exhibit partial functional redundancy besides clear differences in community structure.</title>
        <authorList>
            <person name="Ferrer M."/>
            <person name="Ruiz A."/>
            <person name="Lanza F."/>
            <person name="Haange S.B."/>
            <person name="Oberbach A."/>
            <person name="Till H."/>
            <person name="Bargiela R."/>
            <person name="Campoy C."/>
            <person name="Segura M.T."/>
            <person name="Richter M."/>
            <person name="von Bergen M."/>
            <person name="Seifert J."/>
            <person name="Suarez A."/>
        </authorList>
    </citation>
    <scope>NUCLEOTIDE SEQUENCE</scope>
</reference>
<keyword evidence="2" id="KW-0808">Transferase</keyword>
<dbReference type="AlphaFoldDB" id="K1T449"/>
<dbReference type="InterPro" id="IPR028098">
    <property type="entry name" value="Glyco_trans_4-like_N"/>
</dbReference>
<organism evidence="2">
    <name type="scientific">human gut metagenome</name>
    <dbReference type="NCBI Taxonomy" id="408170"/>
    <lineage>
        <taxon>unclassified sequences</taxon>
        <taxon>metagenomes</taxon>
        <taxon>organismal metagenomes</taxon>
    </lineage>
</organism>
<accession>K1T449</accession>
<feature type="non-terminal residue" evidence="2">
    <location>
        <position position="1"/>
    </location>
</feature>
<protein>
    <submittedName>
        <fullName evidence="2">Glycosyl transferase, group 1 family</fullName>
    </submittedName>
</protein>
<dbReference type="GO" id="GO:0016740">
    <property type="term" value="F:transferase activity"/>
    <property type="evidence" value="ECO:0007669"/>
    <property type="project" value="UniProtKB-KW"/>
</dbReference>
<dbReference type="Pfam" id="PF13439">
    <property type="entry name" value="Glyco_transf_4"/>
    <property type="match status" value="1"/>
</dbReference>